<dbReference type="InterPro" id="IPR000415">
    <property type="entry name" value="Nitroreductase-like"/>
</dbReference>
<evidence type="ECO:0000313" key="1">
    <source>
        <dbReference type="EMBL" id="GIJ54741.1"/>
    </source>
</evidence>
<name>A0A8J3Z3S7_9ACTN</name>
<protein>
    <recommendedName>
        <fullName evidence="3">Nitroreductase family protein</fullName>
    </recommendedName>
</protein>
<evidence type="ECO:0008006" key="3">
    <source>
        <dbReference type="Google" id="ProtNLM"/>
    </source>
</evidence>
<organism evidence="1 2">
    <name type="scientific">Virgisporangium aurantiacum</name>
    <dbReference type="NCBI Taxonomy" id="175570"/>
    <lineage>
        <taxon>Bacteria</taxon>
        <taxon>Bacillati</taxon>
        <taxon>Actinomycetota</taxon>
        <taxon>Actinomycetes</taxon>
        <taxon>Micromonosporales</taxon>
        <taxon>Micromonosporaceae</taxon>
        <taxon>Virgisporangium</taxon>
    </lineage>
</organism>
<comment type="caution">
    <text evidence="1">The sequence shown here is derived from an EMBL/GenBank/DDBJ whole genome shotgun (WGS) entry which is preliminary data.</text>
</comment>
<dbReference type="AlphaFoldDB" id="A0A8J3Z3S7"/>
<reference evidence="1" key="1">
    <citation type="submission" date="2021-01" db="EMBL/GenBank/DDBJ databases">
        <title>Whole genome shotgun sequence of Virgisporangium aurantiacum NBRC 16421.</title>
        <authorList>
            <person name="Komaki H."/>
            <person name="Tamura T."/>
        </authorList>
    </citation>
    <scope>NUCLEOTIDE SEQUENCE</scope>
    <source>
        <strain evidence="1">NBRC 16421</strain>
    </source>
</reference>
<sequence>MVWNLTPERFAALVADAVRAPSMHNTQPWRFRLSGDAIDVLLDRERLLPVADPAGRAARVACGSALFNLRLALAVDGHRAEVRLVPGPDVVARLTPADPHPATPAERRLHAAIPRRHSNRHPFVDIPVPPEARTALVRAAHDEQAWLHLAESPADAEATADVIREADRLLRSDTAYAAELATWTGPEGVPVGAGGPEPGQHELLARRDFAGPPGTRPFEREPLIGVLGAAGDLAADQVVAGMALQRVLLTATDLGLAASIFTQPIDHAASRGRLRDVCHRPFPPFAVLRFGYGVAGHHSARRPVADVIA</sequence>
<proteinExistence type="predicted"/>
<dbReference type="PANTHER" id="PTHR23026">
    <property type="entry name" value="NADPH NITROREDUCTASE"/>
    <property type="match status" value="1"/>
</dbReference>
<dbReference type="Gene3D" id="3.40.109.10">
    <property type="entry name" value="NADH Oxidase"/>
    <property type="match status" value="1"/>
</dbReference>
<dbReference type="Proteomes" id="UP000612585">
    <property type="component" value="Unassembled WGS sequence"/>
</dbReference>
<dbReference type="PANTHER" id="PTHR23026:SF123">
    <property type="entry name" value="NAD(P)H NITROREDUCTASE RV3131-RELATED"/>
    <property type="match status" value="1"/>
</dbReference>
<dbReference type="EMBL" id="BOPG01000012">
    <property type="protein sequence ID" value="GIJ54741.1"/>
    <property type="molecule type" value="Genomic_DNA"/>
</dbReference>
<accession>A0A8J3Z3S7</accession>
<dbReference type="SUPFAM" id="SSF55469">
    <property type="entry name" value="FMN-dependent nitroreductase-like"/>
    <property type="match status" value="2"/>
</dbReference>
<dbReference type="InterPro" id="IPR050627">
    <property type="entry name" value="Nitroreductase/BluB"/>
</dbReference>
<keyword evidence="2" id="KW-1185">Reference proteome</keyword>
<dbReference type="NCBIfam" id="NF047509">
    <property type="entry name" value="Rv3131_FMN_oxido"/>
    <property type="match status" value="1"/>
</dbReference>
<evidence type="ECO:0000313" key="2">
    <source>
        <dbReference type="Proteomes" id="UP000612585"/>
    </source>
</evidence>
<gene>
    <name evidence="1" type="ORF">Vau01_022570</name>
</gene>
<dbReference type="GO" id="GO:0016491">
    <property type="term" value="F:oxidoreductase activity"/>
    <property type="evidence" value="ECO:0007669"/>
    <property type="project" value="InterPro"/>
</dbReference>